<evidence type="ECO:0000313" key="2">
    <source>
        <dbReference type="EMBL" id="GFS83851.1"/>
    </source>
</evidence>
<evidence type="ECO:0000313" key="3">
    <source>
        <dbReference type="Proteomes" id="UP000887013"/>
    </source>
</evidence>
<name>A0A8X6T9E0_NEPPI</name>
<comment type="caution">
    <text evidence="2">The sequence shown here is derived from an EMBL/GenBank/DDBJ whole genome shotgun (WGS) entry which is preliminary data.</text>
</comment>
<feature type="region of interest" description="Disordered" evidence="1">
    <location>
        <begin position="27"/>
        <end position="63"/>
    </location>
</feature>
<sequence length="63" mass="7272">MFFQPDWKEHILWTTGSGFKTTLLHQGHQTTLSPSTTHPPMLRPTSKTKYEHASKYALPHLPE</sequence>
<dbReference type="EMBL" id="BMAW01003485">
    <property type="protein sequence ID" value="GFS83851.1"/>
    <property type="molecule type" value="Genomic_DNA"/>
</dbReference>
<reference evidence="2" key="1">
    <citation type="submission" date="2020-08" db="EMBL/GenBank/DDBJ databases">
        <title>Multicomponent nature underlies the extraordinary mechanical properties of spider dragline silk.</title>
        <authorList>
            <person name="Kono N."/>
            <person name="Nakamura H."/>
            <person name="Mori M."/>
            <person name="Yoshida Y."/>
            <person name="Ohtoshi R."/>
            <person name="Malay A.D."/>
            <person name="Moran D.A.P."/>
            <person name="Tomita M."/>
            <person name="Numata K."/>
            <person name="Arakawa K."/>
        </authorList>
    </citation>
    <scope>NUCLEOTIDE SEQUENCE</scope>
</reference>
<proteinExistence type="predicted"/>
<feature type="non-terminal residue" evidence="2">
    <location>
        <position position="63"/>
    </location>
</feature>
<accession>A0A8X6T9E0</accession>
<dbReference type="AlphaFoldDB" id="A0A8X6T9E0"/>
<organism evidence="2 3">
    <name type="scientific">Nephila pilipes</name>
    <name type="common">Giant wood spider</name>
    <name type="synonym">Nephila maculata</name>
    <dbReference type="NCBI Taxonomy" id="299642"/>
    <lineage>
        <taxon>Eukaryota</taxon>
        <taxon>Metazoa</taxon>
        <taxon>Ecdysozoa</taxon>
        <taxon>Arthropoda</taxon>
        <taxon>Chelicerata</taxon>
        <taxon>Arachnida</taxon>
        <taxon>Araneae</taxon>
        <taxon>Araneomorphae</taxon>
        <taxon>Entelegynae</taxon>
        <taxon>Araneoidea</taxon>
        <taxon>Nephilidae</taxon>
        <taxon>Nephila</taxon>
    </lineage>
</organism>
<dbReference type="Proteomes" id="UP000887013">
    <property type="component" value="Unassembled WGS sequence"/>
</dbReference>
<evidence type="ECO:0000256" key="1">
    <source>
        <dbReference type="SAM" id="MobiDB-lite"/>
    </source>
</evidence>
<protein>
    <submittedName>
        <fullName evidence="2">Uncharacterized protein</fullName>
    </submittedName>
</protein>
<gene>
    <name evidence="2" type="ORF">NPIL_438981</name>
</gene>
<keyword evidence="3" id="KW-1185">Reference proteome</keyword>